<name>A0A4S2MSI4_9PEZI</name>
<dbReference type="EMBL" id="ML220136">
    <property type="protein sequence ID" value="TGZ78938.1"/>
    <property type="molecule type" value="Genomic_DNA"/>
</dbReference>
<dbReference type="AlphaFoldDB" id="A0A4S2MSI4"/>
<feature type="chain" id="PRO_5021020415" evidence="1">
    <location>
        <begin position="21"/>
        <end position="124"/>
    </location>
</feature>
<accession>A0A4S2MSI4</accession>
<keyword evidence="1" id="KW-0732">Signal</keyword>
<dbReference type="InParanoid" id="A0A4S2MSI4"/>
<protein>
    <submittedName>
        <fullName evidence="2">Uncharacterized protein</fullName>
    </submittedName>
</protein>
<reference evidence="2 3" key="1">
    <citation type="submission" date="2019-04" db="EMBL/GenBank/DDBJ databases">
        <title>Comparative genomics and transcriptomics to analyze fruiting body development in filamentous ascomycetes.</title>
        <authorList>
            <consortium name="DOE Joint Genome Institute"/>
            <person name="Lutkenhaus R."/>
            <person name="Traeger S."/>
            <person name="Breuer J."/>
            <person name="Kuo A."/>
            <person name="Lipzen A."/>
            <person name="Pangilinan J."/>
            <person name="Dilworth D."/>
            <person name="Sandor L."/>
            <person name="Poggeler S."/>
            <person name="Barry K."/>
            <person name="Grigoriev I.V."/>
            <person name="Nowrousian M."/>
        </authorList>
    </citation>
    <scope>NUCLEOTIDE SEQUENCE [LARGE SCALE GENOMIC DNA]</scope>
    <source>
        <strain evidence="2 3">CBS 389.68</strain>
    </source>
</reference>
<gene>
    <name evidence="2" type="ORF">EX30DRAFT_342797</name>
</gene>
<feature type="signal peptide" evidence="1">
    <location>
        <begin position="1"/>
        <end position="20"/>
    </location>
</feature>
<organism evidence="2 3">
    <name type="scientific">Ascodesmis nigricans</name>
    <dbReference type="NCBI Taxonomy" id="341454"/>
    <lineage>
        <taxon>Eukaryota</taxon>
        <taxon>Fungi</taxon>
        <taxon>Dikarya</taxon>
        <taxon>Ascomycota</taxon>
        <taxon>Pezizomycotina</taxon>
        <taxon>Pezizomycetes</taxon>
        <taxon>Pezizales</taxon>
        <taxon>Ascodesmidaceae</taxon>
        <taxon>Ascodesmis</taxon>
    </lineage>
</organism>
<keyword evidence="3" id="KW-1185">Reference proteome</keyword>
<evidence type="ECO:0000313" key="3">
    <source>
        <dbReference type="Proteomes" id="UP000298138"/>
    </source>
</evidence>
<proteinExistence type="predicted"/>
<evidence type="ECO:0000313" key="2">
    <source>
        <dbReference type="EMBL" id="TGZ78938.1"/>
    </source>
</evidence>
<dbReference type="Proteomes" id="UP000298138">
    <property type="component" value="Unassembled WGS sequence"/>
</dbReference>
<sequence>MKPTFFLPSLLLLLPLPASSTPAPEPNPVAAPAPQSTPSNLADCYTESDNIPCYLCPCTGCPITKYLHNFDTVRPNCWVGGQKLNNGNEFWERVPSSGGLGLDCWIHESYLEPFCWLKIPQCGE</sequence>
<evidence type="ECO:0000256" key="1">
    <source>
        <dbReference type="SAM" id="SignalP"/>
    </source>
</evidence>